<dbReference type="GO" id="GO:0016757">
    <property type="term" value="F:glycosyltransferase activity"/>
    <property type="evidence" value="ECO:0007669"/>
    <property type="project" value="InterPro"/>
</dbReference>
<sequence length="225" mass="25360">KVTRYIALNQFCSDKFIEAGLPKSRMAIKPNFIDLPLLTDEKGELRQGGLFVGRLSKEKGLATLAEAASIYTQAKLEIIGIGPEERMLKTHTNISLQGWKSPVEIYRGMRNAAYLVMPSIWYENFPRTLVEAFACGLPVIASRLGAMAELIDDGFTGLLFEPGNAKDLAEKLQWADSHPEEMLKMGREARWEYETKYTSAINFKQLMGIYKDAIHAHRETTNQSQ</sequence>
<gene>
    <name evidence="2" type="ORF">DCW48_00215</name>
</gene>
<organism evidence="2 3">
    <name type="scientific">Methylotenera mobilis</name>
    <dbReference type="NCBI Taxonomy" id="359408"/>
    <lineage>
        <taxon>Bacteria</taxon>
        <taxon>Pseudomonadati</taxon>
        <taxon>Pseudomonadota</taxon>
        <taxon>Betaproteobacteria</taxon>
        <taxon>Nitrosomonadales</taxon>
        <taxon>Methylophilaceae</taxon>
        <taxon>Methylotenera</taxon>
    </lineage>
</organism>
<feature type="domain" description="Glycosyl transferase family 1" evidence="1">
    <location>
        <begin position="50"/>
        <end position="190"/>
    </location>
</feature>
<dbReference type="EMBL" id="DNAA01000007">
    <property type="protein sequence ID" value="HBA08160.1"/>
    <property type="molecule type" value="Genomic_DNA"/>
</dbReference>
<dbReference type="InterPro" id="IPR001296">
    <property type="entry name" value="Glyco_trans_1"/>
</dbReference>
<dbReference type="AlphaFoldDB" id="A0A351R7Y9"/>
<dbReference type="Pfam" id="PF00534">
    <property type="entry name" value="Glycos_transf_1"/>
    <property type="match status" value="1"/>
</dbReference>
<protein>
    <submittedName>
        <fullName evidence="2">Transferase</fullName>
    </submittedName>
</protein>
<reference evidence="2 3" key="1">
    <citation type="journal article" date="2018" name="Nat. Biotechnol.">
        <title>A standardized bacterial taxonomy based on genome phylogeny substantially revises the tree of life.</title>
        <authorList>
            <person name="Parks D.H."/>
            <person name="Chuvochina M."/>
            <person name="Waite D.W."/>
            <person name="Rinke C."/>
            <person name="Skarshewski A."/>
            <person name="Chaumeil P.A."/>
            <person name="Hugenholtz P."/>
        </authorList>
    </citation>
    <scope>NUCLEOTIDE SEQUENCE [LARGE SCALE GENOMIC DNA]</scope>
    <source>
        <strain evidence="2">UBA9958</strain>
    </source>
</reference>
<proteinExistence type="predicted"/>
<dbReference type="PANTHER" id="PTHR45947:SF13">
    <property type="entry name" value="TRANSFERASE"/>
    <property type="match status" value="1"/>
</dbReference>
<evidence type="ECO:0000259" key="1">
    <source>
        <dbReference type="Pfam" id="PF00534"/>
    </source>
</evidence>
<dbReference type="InterPro" id="IPR050194">
    <property type="entry name" value="Glycosyltransferase_grp1"/>
</dbReference>
<dbReference type="CDD" id="cd03801">
    <property type="entry name" value="GT4_PimA-like"/>
    <property type="match status" value="1"/>
</dbReference>
<accession>A0A351R7Y9</accession>
<keyword evidence="2" id="KW-0808">Transferase</keyword>
<dbReference type="SUPFAM" id="SSF53756">
    <property type="entry name" value="UDP-Glycosyltransferase/glycogen phosphorylase"/>
    <property type="match status" value="1"/>
</dbReference>
<dbReference type="Proteomes" id="UP000264313">
    <property type="component" value="Unassembled WGS sequence"/>
</dbReference>
<dbReference type="Gene3D" id="3.40.50.2000">
    <property type="entry name" value="Glycogen Phosphorylase B"/>
    <property type="match status" value="2"/>
</dbReference>
<evidence type="ECO:0000313" key="3">
    <source>
        <dbReference type="Proteomes" id="UP000264313"/>
    </source>
</evidence>
<dbReference type="PANTHER" id="PTHR45947">
    <property type="entry name" value="SULFOQUINOVOSYL TRANSFERASE SQD2"/>
    <property type="match status" value="1"/>
</dbReference>
<name>A0A351R7Y9_9PROT</name>
<evidence type="ECO:0000313" key="2">
    <source>
        <dbReference type="EMBL" id="HBA08160.1"/>
    </source>
</evidence>
<feature type="non-terminal residue" evidence="2">
    <location>
        <position position="1"/>
    </location>
</feature>
<comment type="caution">
    <text evidence="2">The sequence shown here is derived from an EMBL/GenBank/DDBJ whole genome shotgun (WGS) entry which is preliminary data.</text>
</comment>